<dbReference type="Proteomes" id="UP000826271">
    <property type="component" value="Unassembled WGS sequence"/>
</dbReference>
<sequence>MRKMSGQVVSTRRVSLSRAAILMSRFAAVDNGSSPTVSIYLQRAAEAFTHLADFHDSLKKSRKLEGDDLKSDDGDKGDKKRRRTESKGQRKKTRVD</sequence>
<dbReference type="AlphaFoldDB" id="A0AAV6WN85"/>
<name>A0AAV6WN85_9LAMI</name>
<keyword evidence="3" id="KW-1185">Reference proteome</keyword>
<comment type="caution">
    <text evidence="2">The sequence shown here is derived from an EMBL/GenBank/DDBJ whole genome shotgun (WGS) entry which is preliminary data.</text>
</comment>
<organism evidence="2 3">
    <name type="scientific">Buddleja alternifolia</name>
    <dbReference type="NCBI Taxonomy" id="168488"/>
    <lineage>
        <taxon>Eukaryota</taxon>
        <taxon>Viridiplantae</taxon>
        <taxon>Streptophyta</taxon>
        <taxon>Embryophyta</taxon>
        <taxon>Tracheophyta</taxon>
        <taxon>Spermatophyta</taxon>
        <taxon>Magnoliopsida</taxon>
        <taxon>eudicotyledons</taxon>
        <taxon>Gunneridae</taxon>
        <taxon>Pentapetalae</taxon>
        <taxon>asterids</taxon>
        <taxon>lamiids</taxon>
        <taxon>Lamiales</taxon>
        <taxon>Scrophulariaceae</taxon>
        <taxon>Buddlejeae</taxon>
        <taxon>Buddleja</taxon>
    </lineage>
</organism>
<evidence type="ECO:0000313" key="3">
    <source>
        <dbReference type="Proteomes" id="UP000826271"/>
    </source>
</evidence>
<protein>
    <submittedName>
        <fullName evidence="2">Uncharacterized protein</fullName>
    </submittedName>
</protein>
<feature type="region of interest" description="Disordered" evidence="1">
    <location>
        <begin position="62"/>
        <end position="96"/>
    </location>
</feature>
<proteinExistence type="predicted"/>
<dbReference type="PANTHER" id="PTHR48227">
    <property type="entry name" value="DNA TOPOISOMERASE 1-LIKE"/>
    <property type="match status" value="1"/>
</dbReference>
<evidence type="ECO:0000256" key="1">
    <source>
        <dbReference type="SAM" id="MobiDB-lite"/>
    </source>
</evidence>
<accession>A0AAV6WN85</accession>
<gene>
    <name evidence="2" type="ORF">BUALT_Bualt15G0047200</name>
</gene>
<evidence type="ECO:0000313" key="2">
    <source>
        <dbReference type="EMBL" id="KAG8368455.1"/>
    </source>
</evidence>
<reference evidence="2" key="1">
    <citation type="submission" date="2019-10" db="EMBL/GenBank/DDBJ databases">
        <authorList>
            <person name="Zhang R."/>
            <person name="Pan Y."/>
            <person name="Wang J."/>
            <person name="Ma R."/>
            <person name="Yu S."/>
        </authorList>
    </citation>
    <scope>NUCLEOTIDE SEQUENCE</scope>
    <source>
        <strain evidence="2">LA-IB0</strain>
        <tissue evidence="2">Leaf</tissue>
    </source>
</reference>
<dbReference type="PANTHER" id="PTHR48227:SF1">
    <property type="entry name" value="DNA LIGASE 1-LIKE"/>
    <property type="match status" value="1"/>
</dbReference>
<feature type="compositionally biased region" description="Basic residues" evidence="1">
    <location>
        <begin position="79"/>
        <end position="96"/>
    </location>
</feature>
<feature type="compositionally biased region" description="Basic and acidic residues" evidence="1">
    <location>
        <begin position="62"/>
        <end position="78"/>
    </location>
</feature>
<dbReference type="EMBL" id="WHWC01000015">
    <property type="protein sequence ID" value="KAG8368455.1"/>
    <property type="molecule type" value="Genomic_DNA"/>
</dbReference>